<dbReference type="AlphaFoldDB" id="X0V2R8"/>
<comment type="caution">
    <text evidence="2">The sequence shown here is derived from an EMBL/GenBank/DDBJ whole genome shotgun (WGS) entry which is preliminary data.</text>
</comment>
<feature type="coiled-coil region" evidence="1">
    <location>
        <begin position="14"/>
        <end position="41"/>
    </location>
</feature>
<dbReference type="EMBL" id="BARS01026997">
    <property type="protein sequence ID" value="GAG06823.1"/>
    <property type="molecule type" value="Genomic_DNA"/>
</dbReference>
<evidence type="ECO:0000256" key="1">
    <source>
        <dbReference type="SAM" id="Coils"/>
    </source>
</evidence>
<evidence type="ECO:0000313" key="2">
    <source>
        <dbReference type="EMBL" id="GAG06823.1"/>
    </source>
</evidence>
<accession>X0V2R8</accession>
<proteinExistence type="predicted"/>
<gene>
    <name evidence="2" type="ORF">S01H1_42441</name>
</gene>
<reference evidence="2" key="1">
    <citation type="journal article" date="2014" name="Front. Microbiol.">
        <title>High frequency of phylogenetically diverse reductive dehalogenase-homologous genes in deep subseafloor sedimentary metagenomes.</title>
        <authorList>
            <person name="Kawai M."/>
            <person name="Futagami T."/>
            <person name="Toyoda A."/>
            <person name="Takaki Y."/>
            <person name="Nishi S."/>
            <person name="Hori S."/>
            <person name="Arai W."/>
            <person name="Tsubouchi T."/>
            <person name="Morono Y."/>
            <person name="Uchiyama I."/>
            <person name="Ito T."/>
            <person name="Fujiyama A."/>
            <person name="Inagaki F."/>
            <person name="Takami H."/>
        </authorList>
    </citation>
    <scope>NUCLEOTIDE SEQUENCE</scope>
    <source>
        <strain evidence="2">Expedition CK06-06</strain>
    </source>
</reference>
<name>X0V2R8_9ZZZZ</name>
<organism evidence="2">
    <name type="scientific">marine sediment metagenome</name>
    <dbReference type="NCBI Taxonomy" id="412755"/>
    <lineage>
        <taxon>unclassified sequences</taxon>
        <taxon>metagenomes</taxon>
        <taxon>ecological metagenomes</taxon>
    </lineage>
</organism>
<protein>
    <submittedName>
        <fullName evidence="2">Uncharacterized protein</fullName>
    </submittedName>
</protein>
<sequence length="54" mass="5971">STAAALESLRINDIREMRATNEELRAEMGELRSIIRELTSHDGGAQEVTLSAEQ</sequence>
<feature type="non-terminal residue" evidence="2">
    <location>
        <position position="1"/>
    </location>
</feature>
<keyword evidence="1" id="KW-0175">Coiled coil</keyword>